<comment type="similarity">
    <text evidence="2">Belongs to the metallo-dependent hydrolases superfamily. ACMSD family.</text>
</comment>
<dbReference type="PANTHER" id="PTHR21240:SF27">
    <property type="entry name" value="2-AMINO-3-CARBOXYMUCONATE-6-SEMIALDEHYDE DECARBOXYLASE"/>
    <property type="match status" value="1"/>
</dbReference>
<name>A0AA35RUC5_GEOBA</name>
<comment type="caution">
    <text evidence="13">The sequence shown here is derived from an EMBL/GenBank/DDBJ whole genome shotgun (WGS) entry which is preliminary data.</text>
</comment>
<keyword evidence="7 11" id="KW-0210">Decarboxylase</keyword>
<dbReference type="InterPro" id="IPR032466">
    <property type="entry name" value="Metal_Hydrolase"/>
</dbReference>
<dbReference type="InterPro" id="IPR006680">
    <property type="entry name" value="Amidohydro-rel"/>
</dbReference>
<keyword evidence="9 11" id="KW-0456">Lyase</keyword>
<dbReference type="EC" id="4.1.1.45" evidence="4 11"/>
<evidence type="ECO:0000313" key="13">
    <source>
        <dbReference type="EMBL" id="CAI8016562.1"/>
    </source>
</evidence>
<dbReference type="AlphaFoldDB" id="A0AA35RUC5"/>
<evidence type="ECO:0000256" key="8">
    <source>
        <dbReference type="ARBA" id="ARBA00022833"/>
    </source>
</evidence>
<evidence type="ECO:0000256" key="5">
    <source>
        <dbReference type="ARBA" id="ARBA00021214"/>
    </source>
</evidence>
<dbReference type="Proteomes" id="UP001174909">
    <property type="component" value="Unassembled WGS sequence"/>
</dbReference>
<evidence type="ECO:0000256" key="3">
    <source>
        <dbReference type="ARBA" id="ARBA00011245"/>
    </source>
</evidence>
<keyword evidence="8" id="KW-0862">Zinc</keyword>
<dbReference type="GO" id="GO:0005829">
    <property type="term" value="C:cytosol"/>
    <property type="evidence" value="ECO:0007669"/>
    <property type="project" value="UniProtKB-UniRule"/>
</dbReference>
<dbReference type="Gene3D" id="3.20.20.140">
    <property type="entry name" value="Metal-dependent hydrolases"/>
    <property type="match status" value="1"/>
</dbReference>
<evidence type="ECO:0000256" key="1">
    <source>
        <dbReference type="ARBA" id="ARBA00005079"/>
    </source>
</evidence>
<dbReference type="InterPro" id="IPR032465">
    <property type="entry name" value="ACMSD"/>
</dbReference>
<comment type="subunit">
    <text evidence="3 11">Monomer.</text>
</comment>
<comment type="pathway">
    <text evidence="1 11">Secondary metabolite metabolism; quinolate metabolism.</text>
</comment>
<evidence type="ECO:0000313" key="14">
    <source>
        <dbReference type="Proteomes" id="UP001174909"/>
    </source>
</evidence>
<dbReference type="Pfam" id="PF04909">
    <property type="entry name" value="Amidohydro_2"/>
    <property type="match status" value="1"/>
</dbReference>
<evidence type="ECO:0000256" key="10">
    <source>
        <dbReference type="ARBA" id="ARBA00031120"/>
    </source>
</evidence>
<evidence type="ECO:0000256" key="11">
    <source>
        <dbReference type="RuleBase" id="RU366045"/>
    </source>
</evidence>
<dbReference type="GO" id="GO:1904985">
    <property type="term" value="P:negative regulation of quinolinate biosynthetic process"/>
    <property type="evidence" value="ECO:0007669"/>
    <property type="project" value="UniProtKB-UniRule"/>
</dbReference>
<dbReference type="GO" id="GO:0046872">
    <property type="term" value="F:metal ion binding"/>
    <property type="evidence" value="ECO:0007669"/>
    <property type="project" value="UniProtKB-KW"/>
</dbReference>
<dbReference type="SUPFAM" id="SSF51556">
    <property type="entry name" value="Metallo-dependent hydrolases"/>
    <property type="match status" value="1"/>
</dbReference>
<proteinExistence type="inferred from homology"/>
<evidence type="ECO:0000256" key="9">
    <source>
        <dbReference type="ARBA" id="ARBA00023239"/>
    </source>
</evidence>
<dbReference type="GO" id="GO:0019748">
    <property type="term" value="P:secondary metabolic process"/>
    <property type="evidence" value="ECO:0007669"/>
    <property type="project" value="TreeGrafter"/>
</dbReference>
<keyword evidence="14" id="KW-1185">Reference proteome</keyword>
<keyword evidence="6" id="KW-0479">Metal-binding</keyword>
<accession>A0AA35RUC5</accession>
<dbReference type="GO" id="GO:0016787">
    <property type="term" value="F:hydrolase activity"/>
    <property type="evidence" value="ECO:0007669"/>
    <property type="project" value="InterPro"/>
</dbReference>
<dbReference type="PANTHER" id="PTHR21240">
    <property type="entry name" value="2-AMINO-3-CARBOXYLMUCONATE-6-SEMIALDEHYDE DECARBOXYLASE"/>
    <property type="match status" value="1"/>
</dbReference>
<comment type="catalytic activity">
    <reaction evidence="11">
        <text>2-amino-3-carboxymuconate 6-semialdehyde + H(+) = 2-aminomuconate 6-semialdehyde + CO2</text>
        <dbReference type="Rhea" id="RHEA:16557"/>
        <dbReference type="ChEBI" id="CHEBI:15378"/>
        <dbReference type="ChEBI" id="CHEBI:16526"/>
        <dbReference type="ChEBI" id="CHEBI:77634"/>
        <dbReference type="ChEBI" id="CHEBI:77803"/>
        <dbReference type="EC" id="4.1.1.45"/>
    </reaction>
</comment>
<sequence>MRSIDIHAHTFTSTMLKTLDAGQEWYGMRYADESKGSVYVREGKIVGINRKCTFTPEERVADMDQIGTEVQVVSLHTPVFGYHLDASAGLAQAQEVNNDISAFAKEAPSRFAGMSTLPMQDVNAAIAELDRAVNTLGLKGAELDTVVNGKTWDEPEFLPFFKAAESMGATLFFHPQPQHNLMLERTSKYALSNSVGVPVEDTLLVAALIFGGVMENCPDLKVCVAHGGGPACFGMGRLDRGWQVRSEARVNITRPPSYYKSRLYYDIVVMSERSLRFLIDSVWN</sequence>
<evidence type="ECO:0000256" key="6">
    <source>
        <dbReference type="ARBA" id="ARBA00022723"/>
    </source>
</evidence>
<gene>
    <name evidence="13" type="ORF">GBAR_LOCUS10152</name>
</gene>
<evidence type="ECO:0000256" key="4">
    <source>
        <dbReference type="ARBA" id="ARBA00012365"/>
    </source>
</evidence>
<reference evidence="13" key="1">
    <citation type="submission" date="2023-03" db="EMBL/GenBank/DDBJ databases">
        <authorList>
            <person name="Steffen K."/>
            <person name="Cardenas P."/>
        </authorList>
    </citation>
    <scope>NUCLEOTIDE SEQUENCE</scope>
</reference>
<comment type="function">
    <text evidence="11">Converts alpha-amino-beta-carboxymuconate-epsilon-semialdehyde (ACMS) to alpha-aminomuconate semialdehyde (AMS).</text>
</comment>
<protein>
    <recommendedName>
        <fullName evidence="5 11">2-amino-3-carboxymuconate-6-semialdehyde decarboxylase</fullName>
        <ecNumber evidence="4 11">4.1.1.45</ecNumber>
    </recommendedName>
    <alternativeName>
        <fullName evidence="10 11">Picolinate carboxylase</fullName>
    </alternativeName>
</protein>
<evidence type="ECO:0000256" key="7">
    <source>
        <dbReference type="ARBA" id="ARBA00022793"/>
    </source>
</evidence>
<organism evidence="13 14">
    <name type="scientific">Geodia barretti</name>
    <name type="common">Barrett's horny sponge</name>
    <dbReference type="NCBI Taxonomy" id="519541"/>
    <lineage>
        <taxon>Eukaryota</taxon>
        <taxon>Metazoa</taxon>
        <taxon>Porifera</taxon>
        <taxon>Demospongiae</taxon>
        <taxon>Heteroscleromorpha</taxon>
        <taxon>Tetractinellida</taxon>
        <taxon>Astrophorina</taxon>
        <taxon>Geodiidae</taxon>
        <taxon>Geodia</taxon>
    </lineage>
</organism>
<dbReference type="GO" id="GO:0001760">
    <property type="term" value="F:aminocarboxymuconate-semialdehyde decarboxylase activity"/>
    <property type="evidence" value="ECO:0007669"/>
    <property type="project" value="UniProtKB-UniRule"/>
</dbReference>
<dbReference type="EMBL" id="CASHTH010001538">
    <property type="protein sequence ID" value="CAI8016562.1"/>
    <property type="molecule type" value="Genomic_DNA"/>
</dbReference>
<feature type="domain" description="Amidohydrolase-related" evidence="12">
    <location>
        <begin position="4"/>
        <end position="230"/>
    </location>
</feature>
<evidence type="ECO:0000256" key="2">
    <source>
        <dbReference type="ARBA" id="ARBA00005871"/>
    </source>
</evidence>
<evidence type="ECO:0000259" key="12">
    <source>
        <dbReference type="Pfam" id="PF04909"/>
    </source>
</evidence>